<dbReference type="RefSeq" id="WP_264543496.1">
    <property type="nucleotide sequence ID" value="NZ_BAABIP010000011.1"/>
</dbReference>
<evidence type="ECO:0000313" key="1">
    <source>
        <dbReference type="EMBL" id="GAA4766058.1"/>
    </source>
</evidence>
<keyword evidence="2" id="KW-1185">Reference proteome</keyword>
<accession>A0ABP8ZUJ1</accession>
<evidence type="ECO:0008006" key="3">
    <source>
        <dbReference type="Google" id="ProtNLM"/>
    </source>
</evidence>
<evidence type="ECO:0000313" key="2">
    <source>
        <dbReference type="Proteomes" id="UP001500141"/>
    </source>
</evidence>
<comment type="caution">
    <text evidence="1">The sequence shown here is derived from an EMBL/GenBank/DDBJ whole genome shotgun (WGS) entry which is preliminary data.</text>
</comment>
<dbReference type="EMBL" id="BAABIP010000011">
    <property type="protein sequence ID" value="GAA4766058.1"/>
    <property type="molecule type" value="Genomic_DNA"/>
</dbReference>
<reference evidence="2" key="1">
    <citation type="journal article" date="2019" name="Int. J. Syst. Evol. Microbiol.">
        <title>The Global Catalogue of Microorganisms (GCM) 10K type strain sequencing project: providing services to taxonomists for standard genome sequencing and annotation.</title>
        <authorList>
            <consortium name="The Broad Institute Genomics Platform"/>
            <consortium name="The Broad Institute Genome Sequencing Center for Infectious Disease"/>
            <person name="Wu L."/>
            <person name="Ma J."/>
        </authorList>
    </citation>
    <scope>NUCLEOTIDE SEQUENCE [LARGE SCALE GENOMIC DNA]</scope>
    <source>
        <strain evidence="2">JCM 18198</strain>
    </source>
</reference>
<sequence length="62" mass="7082">MLRYTNQTLSNDTFEFSDSVSVYANQYLNIKSSSENITDVKVFDVLGKQFLAKTKLVKTKLV</sequence>
<gene>
    <name evidence="1" type="ORF">GCM10023230_14720</name>
</gene>
<protein>
    <recommendedName>
        <fullName evidence="3">T9SS type A sorting domain-containing protein</fullName>
    </recommendedName>
</protein>
<dbReference type="Proteomes" id="UP001500141">
    <property type="component" value="Unassembled WGS sequence"/>
</dbReference>
<organism evidence="1 2">
    <name type="scientific">Flavobacterium hankyongi</name>
    <dbReference type="NCBI Taxonomy" id="1176532"/>
    <lineage>
        <taxon>Bacteria</taxon>
        <taxon>Pseudomonadati</taxon>
        <taxon>Bacteroidota</taxon>
        <taxon>Flavobacteriia</taxon>
        <taxon>Flavobacteriales</taxon>
        <taxon>Flavobacteriaceae</taxon>
        <taxon>Flavobacterium</taxon>
    </lineage>
</organism>
<proteinExistence type="predicted"/>
<name>A0ABP8ZUJ1_9FLAO</name>